<dbReference type="InterPro" id="IPR002168">
    <property type="entry name" value="Lipase_GDXG_HIS_AS"/>
</dbReference>
<dbReference type="EC" id="3.1.1.-" evidence="7"/>
<comment type="similarity">
    <text evidence="1 7">Belongs to the type-B carboxylesterase/lipase family.</text>
</comment>
<dbReference type="Gene3D" id="3.40.50.1820">
    <property type="entry name" value="alpha/beta hydrolase"/>
    <property type="match status" value="1"/>
</dbReference>
<keyword evidence="6" id="KW-0325">Glycoprotein</keyword>
<dbReference type="PROSITE" id="PS00122">
    <property type="entry name" value="CARBOXYLESTERASE_B_1"/>
    <property type="match status" value="1"/>
</dbReference>
<feature type="chain" id="PRO_5042669593" description="Carboxylic ester hydrolase" evidence="7">
    <location>
        <begin position="23"/>
        <end position="555"/>
    </location>
</feature>
<sequence length="555" mass="62887">MKNIALLFLVFAILLTFEKAKGEEYPIVKIRNWMTIIGRVKTTVDIHKTYHVFYAIPYATPPIGELRFKAPLPLQETGTNKVINSSYDGCVCVQLFPSEGGCEDCLYLNVYKPHFRAPSVLLPVMVWIHGGAYVYGDSKYTSYGPDFLINENVMVVTLNYRLGVFGFLSTEDDIAPGNYGIKDQVLALQWIHENIIYFGGNPDRVTLFGESAGSSSVSYLAQFPVTKGLFQGVIMESGTNLCPWSIQVQPLRNAQSLAKLLDINTTSPETMIDGLRKVDYETVQAAQELLFYKIVLLHGLDGLPLAPVLEPPSSGALITRGNYDLIKKGKFHKVPYLLGYNALEVNSPVVTAVIGEIYLSLMRYNFKPEEMVPIGLNIRGSEVMAKVTEMIRTYYFNDELIITSEKEMIKFLSETWFVRPITKSAQFYAQYAPAYFYVFSYVGRLGSGNSQEVGHSEELPYIWNIKGKNNATLEDLKVRHRMVKFWTNFAKFGNPTPFKDSSLDNVIWPTINTNDNFQYLDIGRTTNVSINPNWDSLTFWTNLFDDFQNPPYITY</sequence>
<evidence type="ECO:0000256" key="6">
    <source>
        <dbReference type="ARBA" id="ARBA00023180"/>
    </source>
</evidence>
<comment type="similarity">
    <text evidence="2">Belongs to the 'GDXG' lipolytic enzyme family.</text>
</comment>
<dbReference type="InterPro" id="IPR029058">
    <property type="entry name" value="AB_hydrolase_fold"/>
</dbReference>
<gene>
    <name evidence="9" type="ORF">RI129_001388</name>
</gene>
<accession>A0AAN7VY28</accession>
<dbReference type="PROSITE" id="PS01173">
    <property type="entry name" value="LIPASE_GDXG_HIS"/>
    <property type="match status" value="1"/>
</dbReference>
<keyword evidence="7" id="KW-0732">Signal</keyword>
<reference evidence="9 10" key="1">
    <citation type="journal article" date="2024" name="Insects">
        <title>An Improved Chromosome-Level Genome Assembly of the Firefly Pyrocoelia pectoralis.</title>
        <authorList>
            <person name="Fu X."/>
            <person name="Meyer-Rochow V.B."/>
            <person name="Ballantyne L."/>
            <person name="Zhu X."/>
        </authorList>
    </citation>
    <scope>NUCLEOTIDE SEQUENCE [LARGE SCALE GENOMIC DNA]</scope>
    <source>
        <strain evidence="9">XCY_ONT2</strain>
    </source>
</reference>
<keyword evidence="3" id="KW-0719">Serine esterase</keyword>
<evidence type="ECO:0000256" key="4">
    <source>
        <dbReference type="ARBA" id="ARBA00022801"/>
    </source>
</evidence>
<name>A0AAN7VY28_9COLE</name>
<dbReference type="Pfam" id="PF00135">
    <property type="entry name" value="COesterase"/>
    <property type="match status" value="1"/>
</dbReference>
<keyword evidence="4 7" id="KW-0378">Hydrolase</keyword>
<evidence type="ECO:0000256" key="5">
    <source>
        <dbReference type="ARBA" id="ARBA00023157"/>
    </source>
</evidence>
<keyword evidence="5" id="KW-1015">Disulfide bond</keyword>
<keyword evidence="10" id="KW-1185">Reference proteome</keyword>
<dbReference type="GO" id="GO:0052689">
    <property type="term" value="F:carboxylic ester hydrolase activity"/>
    <property type="evidence" value="ECO:0007669"/>
    <property type="project" value="UniProtKB-KW"/>
</dbReference>
<dbReference type="Proteomes" id="UP001329430">
    <property type="component" value="Chromosome 1"/>
</dbReference>
<dbReference type="PANTHER" id="PTHR43142">
    <property type="entry name" value="CARBOXYLIC ESTER HYDROLASE"/>
    <property type="match status" value="1"/>
</dbReference>
<evidence type="ECO:0000256" key="2">
    <source>
        <dbReference type="ARBA" id="ARBA00010515"/>
    </source>
</evidence>
<feature type="domain" description="Carboxylesterase type B" evidence="8">
    <location>
        <begin position="26"/>
        <end position="540"/>
    </location>
</feature>
<protein>
    <recommendedName>
        <fullName evidence="7">Carboxylic ester hydrolase</fullName>
        <ecNumber evidence="7">3.1.1.-</ecNumber>
    </recommendedName>
</protein>
<dbReference type="EMBL" id="JAVRBK010000001">
    <property type="protein sequence ID" value="KAK5650359.1"/>
    <property type="molecule type" value="Genomic_DNA"/>
</dbReference>
<dbReference type="SUPFAM" id="SSF53474">
    <property type="entry name" value="alpha/beta-Hydrolases"/>
    <property type="match status" value="1"/>
</dbReference>
<dbReference type="PROSITE" id="PS00941">
    <property type="entry name" value="CARBOXYLESTERASE_B_2"/>
    <property type="match status" value="1"/>
</dbReference>
<evidence type="ECO:0000256" key="3">
    <source>
        <dbReference type="ARBA" id="ARBA00022487"/>
    </source>
</evidence>
<evidence type="ECO:0000313" key="9">
    <source>
        <dbReference type="EMBL" id="KAK5650359.1"/>
    </source>
</evidence>
<evidence type="ECO:0000256" key="7">
    <source>
        <dbReference type="RuleBase" id="RU361235"/>
    </source>
</evidence>
<dbReference type="InterPro" id="IPR019819">
    <property type="entry name" value="Carboxylesterase_B_CS"/>
</dbReference>
<proteinExistence type="inferred from homology"/>
<dbReference type="InterPro" id="IPR002018">
    <property type="entry name" value="CarbesteraseB"/>
</dbReference>
<feature type="signal peptide" evidence="7">
    <location>
        <begin position="1"/>
        <end position="22"/>
    </location>
</feature>
<dbReference type="InterPro" id="IPR019826">
    <property type="entry name" value="Carboxylesterase_B_AS"/>
</dbReference>
<evidence type="ECO:0000313" key="10">
    <source>
        <dbReference type="Proteomes" id="UP001329430"/>
    </source>
</evidence>
<organism evidence="9 10">
    <name type="scientific">Pyrocoelia pectoralis</name>
    <dbReference type="NCBI Taxonomy" id="417401"/>
    <lineage>
        <taxon>Eukaryota</taxon>
        <taxon>Metazoa</taxon>
        <taxon>Ecdysozoa</taxon>
        <taxon>Arthropoda</taxon>
        <taxon>Hexapoda</taxon>
        <taxon>Insecta</taxon>
        <taxon>Pterygota</taxon>
        <taxon>Neoptera</taxon>
        <taxon>Endopterygota</taxon>
        <taxon>Coleoptera</taxon>
        <taxon>Polyphaga</taxon>
        <taxon>Elateriformia</taxon>
        <taxon>Elateroidea</taxon>
        <taxon>Lampyridae</taxon>
        <taxon>Lampyrinae</taxon>
        <taxon>Pyrocoelia</taxon>
    </lineage>
</organism>
<dbReference type="AlphaFoldDB" id="A0AAN7VY28"/>
<evidence type="ECO:0000256" key="1">
    <source>
        <dbReference type="ARBA" id="ARBA00005964"/>
    </source>
</evidence>
<comment type="caution">
    <text evidence="9">The sequence shown here is derived from an EMBL/GenBank/DDBJ whole genome shotgun (WGS) entry which is preliminary data.</text>
</comment>
<dbReference type="PANTHER" id="PTHR43142:SF1">
    <property type="entry name" value="CARBOXYLIC ESTER HYDROLASE"/>
    <property type="match status" value="1"/>
</dbReference>
<evidence type="ECO:0000259" key="8">
    <source>
        <dbReference type="Pfam" id="PF00135"/>
    </source>
</evidence>